<name>A0A6C0EHQ1_9ZZZZ</name>
<dbReference type="InterPro" id="IPR029045">
    <property type="entry name" value="ClpP/crotonase-like_dom_sf"/>
</dbReference>
<protein>
    <recommendedName>
        <fullName evidence="5">Protease</fullName>
    </recommendedName>
</protein>
<proteinExistence type="inferred from homology"/>
<dbReference type="Pfam" id="PF00574">
    <property type="entry name" value="CLP_protease"/>
    <property type="match status" value="1"/>
</dbReference>
<evidence type="ECO:0000256" key="2">
    <source>
        <dbReference type="ARBA" id="ARBA00022490"/>
    </source>
</evidence>
<dbReference type="SUPFAM" id="SSF52096">
    <property type="entry name" value="ClpP/crotonase"/>
    <property type="match status" value="1"/>
</dbReference>
<sequence length="221" mass="25097">MSSRYSHSARDVFLIKGKKEEVEEKEEAEKKVKTCTIDILNQKITKVNNHIYFYSEVTRNSIFALTTLIREVEQDNMALANTLCIDPIPIYLHISSFGGSVFAAFTAIDVILACQVDVITIIDGASASAGTLMSVVGKQRFIRPNAYMLVHQLSAGSWGKMCELEDDFTNNKRLMEQIKTIYKEHSNIPKKELNEILKHDLWWDAATCLKYGLVDDLWTKV</sequence>
<dbReference type="InterPro" id="IPR001907">
    <property type="entry name" value="ClpP"/>
</dbReference>
<dbReference type="GO" id="GO:0006515">
    <property type="term" value="P:protein quality control for misfolded or incompletely synthesized proteins"/>
    <property type="evidence" value="ECO:0007669"/>
    <property type="project" value="TreeGrafter"/>
</dbReference>
<dbReference type="PANTHER" id="PTHR10381:SF70">
    <property type="entry name" value="ATP-DEPENDENT CLP PROTEASE PROTEOLYTIC SUBUNIT"/>
    <property type="match status" value="1"/>
</dbReference>
<evidence type="ECO:0000256" key="1">
    <source>
        <dbReference type="ARBA" id="ARBA00007039"/>
    </source>
</evidence>
<evidence type="ECO:0000256" key="3">
    <source>
        <dbReference type="ARBA" id="ARBA00022801"/>
    </source>
</evidence>
<dbReference type="GO" id="GO:0009368">
    <property type="term" value="C:endopeptidase Clp complex"/>
    <property type="evidence" value="ECO:0007669"/>
    <property type="project" value="TreeGrafter"/>
</dbReference>
<dbReference type="EMBL" id="MN738860">
    <property type="protein sequence ID" value="QHT28508.1"/>
    <property type="molecule type" value="Genomic_DNA"/>
</dbReference>
<dbReference type="InterPro" id="IPR023562">
    <property type="entry name" value="ClpP/TepA"/>
</dbReference>
<dbReference type="PANTHER" id="PTHR10381">
    <property type="entry name" value="ATP-DEPENDENT CLP PROTEASE PROTEOLYTIC SUBUNIT"/>
    <property type="match status" value="1"/>
</dbReference>
<keyword evidence="3" id="KW-0378">Hydrolase</keyword>
<dbReference type="AlphaFoldDB" id="A0A6C0EHQ1"/>
<dbReference type="Gene3D" id="3.90.226.10">
    <property type="entry name" value="2-enoyl-CoA Hydratase, Chain A, domain 1"/>
    <property type="match status" value="1"/>
</dbReference>
<comment type="similarity">
    <text evidence="1">Belongs to the peptidase S14 family.</text>
</comment>
<reference evidence="4" key="1">
    <citation type="journal article" date="2020" name="Nature">
        <title>Giant virus diversity and host interactions through global metagenomics.</title>
        <authorList>
            <person name="Schulz F."/>
            <person name="Roux S."/>
            <person name="Paez-Espino D."/>
            <person name="Jungbluth S."/>
            <person name="Walsh D.A."/>
            <person name="Denef V.J."/>
            <person name="McMahon K.D."/>
            <person name="Konstantinidis K.T."/>
            <person name="Eloe-Fadrosh E.A."/>
            <person name="Kyrpides N.C."/>
            <person name="Woyke T."/>
        </authorList>
    </citation>
    <scope>NUCLEOTIDE SEQUENCE</scope>
    <source>
        <strain evidence="4">GVMAG-M-3300001348-25</strain>
    </source>
</reference>
<dbReference type="GO" id="GO:0004176">
    <property type="term" value="F:ATP-dependent peptidase activity"/>
    <property type="evidence" value="ECO:0007669"/>
    <property type="project" value="InterPro"/>
</dbReference>
<dbReference type="GO" id="GO:0004252">
    <property type="term" value="F:serine-type endopeptidase activity"/>
    <property type="evidence" value="ECO:0007669"/>
    <property type="project" value="InterPro"/>
</dbReference>
<organism evidence="4">
    <name type="scientific">viral metagenome</name>
    <dbReference type="NCBI Taxonomy" id="1070528"/>
    <lineage>
        <taxon>unclassified sequences</taxon>
        <taxon>metagenomes</taxon>
        <taxon>organismal metagenomes</taxon>
    </lineage>
</organism>
<dbReference type="GO" id="GO:0051117">
    <property type="term" value="F:ATPase binding"/>
    <property type="evidence" value="ECO:0007669"/>
    <property type="project" value="TreeGrafter"/>
</dbReference>
<dbReference type="PRINTS" id="PR00127">
    <property type="entry name" value="CLPPROTEASEP"/>
</dbReference>
<accession>A0A6C0EHQ1</accession>
<evidence type="ECO:0000313" key="4">
    <source>
        <dbReference type="EMBL" id="QHT28508.1"/>
    </source>
</evidence>
<keyword evidence="2" id="KW-0963">Cytoplasm</keyword>
<evidence type="ECO:0008006" key="5">
    <source>
        <dbReference type="Google" id="ProtNLM"/>
    </source>
</evidence>